<protein>
    <submittedName>
        <fullName evidence="2">Uncharacterized protein</fullName>
    </submittedName>
</protein>
<gene>
    <name evidence="2" type="ORF">ROA7023_00594</name>
</gene>
<evidence type="ECO:0000313" key="3">
    <source>
        <dbReference type="Proteomes" id="UP000193900"/>
    </source>
</evidence>
<evidence type="ECO:0000256" key="1">
    <source>
        <dbReference type="SAM" id="MobiDB-lite"/>
    </source>
</evidence>
<organism evidence="2 3">
    <name type="scientific">Roseisalinus antarcticus</name>
    <dbReference type="NCBI Taxonomy" id="254357"/>
    <lineage>
        <taxon>Bacteria</taxon>
        <taxon>Pseudomonadati</taxon>
        <taxon>Pseudomonadota</taxon>
        <taxon>Alphaproteobacteria</taxon>
        <taxon>Rhodobacterales</taxon>
        <taxon>Roseobacteraceae</taxon>
        <taxon>Roseisalinus</taxon>
    </lineage>
</organism>
<dbReference type="Proteomes" id="UP000193900">
    <property type="component" value="Unassembled WGS sequence"/>
</dbReference>
<feature type="region of interest" description="Disordered" evidence="1">
    <location>
        <begin position="16"/>
        <end position="36"/>
    </location>
</feature>
<dbReference type="AlphaFoldDB" id="A0A1Y5RSN5"/>
<evidence type="ECO:0000313" key="2">
    <source>
        <dbReference type="EMBL" id="SLN21807.1"/>
    </source>
</evidence>
<feature type="compositionally biased region" description="Pro residues" evidence="1">
    <location>
        <begin position="25"/>
        <end position="36"/>
    </location>
</feature>
<dbReference type="EMBL" id="FWFZ01000002">
    <property type="protein sequence ID" value="SLN21807.1"/>
    <property type="molecule type" value="Genomic_DNA"/>
</dbReference>
<keyword evidence="3" id="KW-1185">Reference proteome</keyword>
<reference evidence="2 3" key="1">
    <citation type="submission" date="2017-03" db="EMBL/GenBank/DDBJ databases">
        <authorList>
            <person name="Afonso C.L."/>
            <person name="Miller P.J."/>
            <person name="Scott M.A."/>
            <person name="Spackman E."/>
            <person name="Goraichik I."/>
            <person name="Dimitrov K.M."/>
            <person name="Suarez D.L."/>
            <person name="Swayne D.E."/>
        </authorList>
    </citation>
    <scope>NUCLEOTIDE SEQUENCE [LARGE SCALE GENOMIC DNA]</scope>
    <source>
        <strain evidence="2 3">CECT 7023</strain>
    </source>
</reference>
<proteinExistence type="predicted"/>
<sequence>MRIVTLLLLLAACGADGDPVRPAGGPGPVPPVLGAE</sequence>
<name>A0A1Y5RSN5_9RHOB</name>
<accession>A0A1Y5RSN5</accession>